<dbReference type="AlphaFoldDB" id="A0A4U5V011"/>
<evidence type="ECO:0000313" key="7">
    <source>
        <dbReference type="Proteomes" id="UP000298787"/>
    </source>
</evidence>
<evidence type="ECO:0000256" key="3">
    <source>
        <dbReference type="ARBA" id="ARBA00023242"/>
    </source>
</evidence>
<dbReference type="PROSITE" id="PS50888">
    <property type="entry name" value="BHLH"/>
    <property type="match status" value="1"/>
</dbReference>
<dbReference type="SMART" id="SM00353">
    <property type="entry name" value="HLH"/>
    <property type="match status" value="1"/>
</dbReference>
<dbReference type="SUPFAM" id="SSF47459">
    <property type="entry name" value="HLH, helix-loop-helix DNA-binding domain"/>
    <property type="match status" value="1"/>
</dbReference>
<dbReference type="Pfam" id="PF23171">
    <property type="entry name" value="bHLH_HIF1A"/>
    <property type="match status" value="1"/>
</dbReference>
<feature type="domain" description="BHLH" evidence="5">
    <location>
        <begin position="89"/>
        <end position="142"/>
    </location>
</feature>
<sequence>MQMRAKVVSVAIDPTAPQHGTLTGTARGAGGGGGGGGGGGAGGGVVVVVGGHCQGRARGSGEEEEEEEEKKEKEKKRRKKKRETNLQNLRKEKSRNAARSRRGKENFEFFELAKMLPLPGAITSQLDKASVIRLTISYLHMRTFASQGDPPWSPLMEGDSNCSKVRRSSHSLATDMFEQHLGAHLLQRACRPCGPPLPCISCPPLSDPSALAYTLGFSPDRGGLLSRLSPGQAP</sequence>
<feature type="region of interest" description="Disordered" evidence="4">
    <location>
        <begin position="1"/>
        <end position="102"/>
    </location>
</feature>
<dbReference type="STRING" id="240159.A0A4U5V011"/>
<reference evidence="6 7" key="1">
    <citation type="submission" date="2019-01" db="EMBL/GenBank/DDBJ databases">
        <title>Genome Assembly of Collichthys lucidus.</title>
        <authorList>
            <person name="Cai M."/>
            <person name="Xiao S."/>
        </authorList>
    </citation>
    <scope>NUCLEOTIDE SEQUENCE [LARGE SCALE GENOMIC DNA]</scope>
    <source>
        <strain evidence="6">JT15FE1705JMU</strain>
        <tissue evidence="6">Muscle</tissue>
    </source>
</reference>
<feature type="compositionally biased region" description="Gly residues" evidence="4">
    <location>
        <begin position="27"/>
        <end position="45"/>
    </location>
</feature>
<evidence type="ECO:0000256" key="4">
    <source>
        <dbReference type="SAM" id="MobiDB-lite"/>
    </source>
</evidence>
<gene>
    <name evidence="6" type="ORF">D9C73_015108</name>
</gene>
<evidence type="ECO:0000256" key="1">
    <source>
        <dbReference type="ARBA" id="ARBA00023015"/>
    </source>
</evidence>
<dbReference type="GO" id="GO:0000977">
    <property type="term" value="F:RNA polymerase II transcription regulatory region sequence-specific DNA binding"/>
    <property type="evidence" value="ECO:0007669"/>
    <property type="project" value="TreeGrafter"/>
</dbReference>
<name>A0A4U5V011_COLLU</name>
<protein>
    <submittedName>
        <fullName evidence="6">Neuronal PAS domain-containing protein 3</fullName>
    </submittedName>
</protein>
<evidence type="ECO:0000256" key="2">
    <source>
        <dbReference type="ARBA" id="ARBA00023163"/>
    </source>
</evidence>
<dbReference type="GO" id="GO:0046983">
    <property type="term" value="F:protein dimerization activity"/>
    <property type="evidence" value="ECO:0007669"/>
    <property type="project" value="InterPro"/>
</dbReference>
<accession>A0A4U5V011</accession>
<keyword evidence="1" id="KW-0805">Transcription regulation</keyword>
<keyword evidence="2" id="KW-0804">Transcription</keyword>
<keyword evidence="7" id="KW-1185">Reference proteome</keyword>
<evidence type="ECO:0000313" key="6">
    <source>
        <dbReference type="EMBL" id="TKS81004.1"/>
    </source>
</evidence>
<dbReference type="Proteomes" id="UP000298787">
    <property type="component" value="Chromosome 13"/>
</dbReference>
<evidence type="ECO:0000259" key="5">
    <source>
        <dbReference type="PROSITE" id="PS50888"/>
    </source>
</evidence>
<feature type="compositionally biased region" description="Basic residues" evidence="4">
    <location>
        <begin position="73"/>
        <end position="82"/>
    </location>
</feature>
<organism evidence="6 7">
    <name type="scientific">Collichthys lucidus</name>
    <name type="common">Big head croaker</name>
    <name type="synonym">Sciaena lucida</name>
    <dbReference type="NCBI Taxonomy" id="240159"/>
    <lineage>
        <taxon>Eukaryota</taxon>
        <taxon>Metazoa</taxon>
        <taxon>Chordata</taxon>
        <taxon>Craniata</taxon>
        <taxon>Vertebrata</taxon>
        <taxon>Euteleostomi</taxon>
        <taxon>Actinopterygii</taxon>
        <taxon>Neopterygii</taxon>
        <taxon>Teleostei</taxon>
        <taxon>Neoteleostei</taxon>
        <taxon>Acanthomorphata</taxon>
        <taxon>Eupercaria</taxon>
        <taxon>Sciaenidae</taxon>
        <taxon>Collichthys</taxon>
    </lineage>
</organism>
<dbReference type="CDD" id="cd19731">
    <property type="entry name" value="bHLH-PAS_NPAS1_PASD5"/>
    <property type="match status" value="1"/>
</dbReference>
<dbReference type="EMBL" id="CM014090">
    <property type="protein sequence ID" value="TKS81004.1"/>
    <property type="molecule type" value="Genomic_DNA"/>
</dbReference>
<dbReference type="InterPro" id="IPR036638">
    <property type="entry name" value="HLH_DNA-bd_sf"/>
</dbReference>
<dbReference type="FunFam" id="4.10.280.10:FF:000083">
    <property type="entry name" value="Neuronal PAS domain protein 1"/>
    <property type="match status" value="1"/>
</dbReference>
<keyword evidence="3" id="KW-0539">Nucleus</keyword>
<dbReference type="PANTHER" id="PTHR23043">
    <property type="entry name" value="HYPOXIA-INDUCIBLE FACTOR 1 ALPHA"/>
    <property type="match status" value="1"/>
</dbReference>
<dbReference type="GO" id="GO:0000981">
    <property type="term" value="F:DNA-binding transcription factor activity, RNA polymerase II-specific"/>
    <property type="evidence" value="ECO:0007669"/>
    <property type="project" value="TreeGrafter"/>
</dbReference>
<dbReference type="Gene3D" id="4.10.280.10">
    <property type="entry name" value="Helix-loop-helix DNA-binding domain"/>
    <property type="match status" value="1"/>
</dbReference>
<dbReference type="PANTHER" id="PTHR23043:SF25">
    <property type="entry name" value="NEURONAL PAS DOMAIN-CONTAINING PROTEIN 1"/>
    <property type="match status" value="1"/>
</dbReference>
<proteinExistence type="predicted"/>
<dbReference type="InterPro" id="IPR011598">
    <property type="entry name" value="bHLH_dom"/>
</dbReference>